<evidence type="ECO:0000259" key="1">
    <source>
        <dbReference type="Pfam" id="PF25355"/>
    </source>
</evidence>
<dbReference type="Pfam" id="PF25355">
    <property type="entry name" value="DUF7882"/>
    <property type="match status" value="1"/>
</dbReference>
<keyword evidence="3" id="KW-1185">Reference proteome</keyword>
<gene>
    <name evidence="2" type="ORF">GCM10025783_16890</name>
</gene>
<protein>
    <recommendedName>
        <fullName evidence="1">DUF7882 domain-containing protein</fullName>
    </recommendedName>
</protein>
<sequence length="105" mass="11859">MTCGQWTVEFDDRLLAHLQIVIVQRPRMQERFVLSWIDGVEAGSGRSSIWLHPEGDLSFRFAGSRAPEIDEEWVQRLTESARGSRGLIVTTEDGRTARSTSAKRG</sequence>
<reference evidence="3" key="1">
    <citation type="journal article" date="2019" name="Int. J. Syst. Evol. Microbiol.">
        <title>The Global Catalogue of Microorganisms (GCM) 10K type strain sequencing project: providing services to taxonomists for standard genome sequencing and annotation.</title>
        <authorList>
            <consortium name="The Broad Institute Genomics Platform"/>
            <consortium name="The Broad Institute Genome Sequencing Center for Infectious Disease"/>
            <person name="Wu L."/>
            <person name="Ma J."/>
        </authorList>
    </citation>
    <scope>NUCLEOTIDE SEQUENCE [LARGE SCALE GENOMIC DNA]</scope>
    <source>
        <strain evidence="3">JCM 19015</strain>
    </source>
</reference>
<feature type="domain" description="DUF7882" evidence="1">
    <location>
        <begin position="6"/>
        <end position="92"/>
    </location>
</feature>
<evidence type="ECO:0000313" key="2">
    <source>
        <dbReference type="EMBL" id="GAA4745652.1"/>
    </source>
</evidence>
<dbReference type="RefSeq" id="WP_345480674.1">
    <property type="nucleotide sequence ID" value="NZ_BAABLP010000003.1"/>
</dbReference>
<proteinExistence type="predicted"/>
<dbReference type="EMBL" id="BAABLP010000003">
    <property type="protein sequence ID" value="GAA4745652.1"/>
    <property type="molecule type" value="Genomic_DNA"/>
</dbReference>
<accession>A0ABP8Z3M4</accession>
<dbReference type="Proteomes" id="UP001500121">
    <property type="component" value="Unassembled WGS sequence"/>
</dbReference>
<comment type="caution">
    <text evidence="2">The sequence shown here is derived from an EMBL/GenBank/DDBJ whole genome shotgun (WGS) entry which is preliminary data.</text>
</comment>
<name>A0ABP8Z3M4_9MICO</name>
<organism evidence="2 3">
    <name type="scientific">Amnibacterium soli</name>
    <dbReference type="NCBI Taxonomy" id="1282736"/>
    <lineage>
        <taxon>Bacteria</taxon>
        <taxon>Bacillati</taxon>
        <taxon>Actinomycetota</taxon>
        <taxon>Actinomycetes</taxon>
        <taxon>Micrococcales</taxon>
        <taxon>Microbacteriaceae</taxon>
        <taxon>Amnibacterium</taxon>
    </lineage>
</organism>
<dbReference type="InterPro" id="IPR057204">
    <property type="entry name" value="DUF7882"/>
</dbReference>
<evidence type="ECO:0000313" key="3">
    <source>
        <dbReference type="Proteomes" id="UP001500121"/>
    </source>
</evidence>